<dbReference type="Gene3D" id="3.30.565.10">
    <property type="entry name" value="Histidine kinase-like ATPase, C-terminal domain"/>
    <property type="match status" value="1"/>
</dbReference>
<gene>
    <name evidence="1" type="ORF">EJ903_18805</name>
</gene>
<dbReference type="AlphaFoldDB" id="A0A3S0R701"/>
<organism evidence="1 2">
    <name type="scientific">Azospirillum griseum</name>
    <dbReference type="NCBI Taxonomy" id="2496639"/>
    <lineage>
        <taxon>Bacteria</taxon>
        <taxon>Pseudomonadati</taxon>
        <taxon>Pseudomonadota</taxon>
        <taxon>Alphaproteobacteria</taxon>
        <taxon>Rhodospirillales</taxon>
        <taxon>Azospirillaceae</taxon>
        <taxon>Azospirillum</taxon>
    </lineage>
</organism>
<evidence type="ECO:0000313" key="1">
    <source>
        <dbReference type="EMBL" id="RTR17266.1"/>
    </source>
</evidence>
<dbReference type="OrthoDB" id="7359845at2"/>
<keyword evidence="2" id="KW-1185">Reference proteome</keyword>
<dbReference type="EMBL" id="RXMA01000020">
    <property type="protein sequence ID" value="RTR17266.1"/>
    <property type="molecule type" value="Genomic_DNA"/>
</dbReference>
<evidence type="ECO:0008006" key="3">
    <source>
        <dbReference type="Google" id="ProtNLM"/>
    </source>
</evidence>
<sequence>MNDTPTPLPNDLSGTALEEALAQATGLVIDPAVAVGKPPYVRANGVRVVLSSRRALDPSVALGLARWATTRHRLVPPTELVATLIREAAVNATVHGNLGLPGLQGFGGDLDAYLSAMDEALACPDRATRPVLFAWRSGGRLLTLHVRDGGNGFASPLPPAVGPTVSGNGLRLIRSIADRTRHSQGGRCLSVGFRCDA</sequence>
<dbReference type="Proteomes" id="UP000277007">
    <property type="component" value="Unassembled WGS sequence"/>
</dbReference>
<proteinExistence type="predicted"/>
<comment type="caution">
    <text evidence="1">The sequence shown here is derived from an EMBL/GenBank/DDBJ whole genome shotgun (WGS) entry which is preliminary data.</text>
</comment>
<protein>
    <recommendedName>
        <fullName evidence="3">Histidine kinase/HSP90-like ATPase domain-containing protein</fullName>
    </recommendedName>
</protein>
<evidence type="ECO:0000313" key="2">
    <source>
        <dbReference type="Proteomes" id="UP000277007"/>
    </source>
</evidence>
<accession>A0A3S0R701</accession>
<dbReference type="RefSeq" id="WP_126618315.1">
    <property type="nucleotide sequence ID" value="NZ_JBHUCY010000056.1"/>
</dbReference>
<name>A0A3S0R701_9PROT</name>
<reference evidence="1 2" key="1">
    <citation type="submission" date="2018-12" db="EMBL/GenBank/DDBJ databases">
        <authorList>
            <person name="Yang Y."/>
        </authorList>
    </citation>
    <scope>NUCLEOTIDE SEQUENCE [LARGE SCALE GENOMIC DNA]</scope>
    <source>
        <strain evidence="1 2">L-25-5w-1</strain>
    </source>
</reference>
<dbReference type="InterPro" id="IPR036890">
    <property type="entry name" value="HATPase_C_sf"/>
</dbReference>